<comment type="similarity">
    <text evidence="2">Belongs to the metallo-dependent hydrolases superfamily. Adenosine and AMP deaminases family.</text>
</comment>
<dbReference type="InterPro" id="IPR032466">
    <property type="entry name" value="Metal_Hydrolase"/>
</dbReference>
<gene>
    <name evidence="8" type="ORF">NNX28_13730</name>
</gene>
<evidence type="ECO:0000256" key="1">
    <source>
        <dbReference type="ARBA" id="ARBA00001947"/>
    </source>
</evidence>
<protein>
    <recommendedName>
        <fullName evidence="3">adenosine deaminase</fullName>
        <ecNumber evidence="3">3.5.4.4</ecNumber>
    </recommendedName>
</protein>
<feature type="domain" description="Adenosine deaminase" evidence="7">
    <location>
        <begin position="19"/>
        <end position="370"/>
    </location>
</feature>
<keyword evidence="9" id="KW-1185">Reference proteome</keyword>
<comment type="cofactor">
    <cofactor evidence="1">
        <name>Zn(2+)</name>
        <dbReference type="ChEBI" id="CHEBI:29105"/>
    </cofactor>
</comment>
<organism evidence="8 9">
    <name type="scientific">Arthrobacter jinronghuae</name>
    <dbReference type="NCBI Taxonomy" id="2964609"/>
    <lineage>
        <taxon>Bacteria</taxon>
        <taxon>Bacillati</taxon>
        <taxon>Actinomycetota</taxon>
        <taxon>Actinomycetes</taxon>
        <taxon>Micrococcales</taxon>
        <taxon>Micrococcaceae</taxon>
        <taxon>Arthrobacter</taxon>
    </lineage>
</organism>
<dbReference type="NCBIfam" id="NF006847">
    <property type="entry name" value="PRK09358.1-2"/>
    <property type="match status" value="1"/>
</dbReference>
<dbReference type="Proteomes" id="UP001206924">
    <property type="component" value="Unassembled WGS sequence"/>
</dbReference>
<dbReference type="EC" id="3.5.4.4" evidence="3"/>
<dbReference type="GO" id="GO:0016787">
    <property type="term" value="F:hydrolase activity"/>
    <property type="evidence" value="ECO:0007669"/>
    <property type="project" value="UniProtKB-KW"/>
</dbReference>
<sequence>MTEPTNLPASSSLDVRSLPKVSLHDHLDGGLRPATIIELAAAVGHTLPSTDPAALGEWFRDSADSGSLERYLETFDHTIAVMQTREGLVRVAREFVEDLAADGVVYAEVRWAPEQHVQAGLSLDEAVEAVQAGIEEGVANAEAAGSFIQVGQLISAMRHADRAMEIAELAVRHRDSGAVGFDIAGPEDGFLPSRFKDAFTYLAENQFPATVHAGEAAGIESIVDALVHGRALRLGHGVRIAEDIDVEFEDNGAPDEPEVGIVSMGRVANWVRDRGIALEVCPSSNLQTGAVASFGEDIETHPIDLLYQTGFAVTVNTDNRLMSSVTLTGEFELLMDTFDYDLDDVLELTMNAVNAAFLPLDERAALSAYVTEGFNRARG</sequence>
<dbReference type="PANTHER" id="PTHR11409:SF43">
    <property type="entry name" value="ADENOSINE DEAMINASE"/>
    <property type="match status" value="1"/>
</dbReference>
<accession>A0ABT1NTG5</accession>
<reference evidence="8 9" key="1">
    <citation type="submission" date="2022-07" db="EMBL/GenBank/DDBJ databases">
        <title>Novel species in genus Arthrobacter.</title>
        <authorList>
            <person name="Liu Y."/>
        </authorList>
    </citation>
    <scope>NUCLEOTIDE SEQUENCE [LARGE SCALE GENOMIC DNA]</scope>
    <source>
        <strain evidence="9">zg-Y859</strain>
    </source>
</reference>
<dbReference type="InterPro" id="IPR001365">
    <property type="entry name" value="A_deaminase_dom"/>
</dbReference>
<name>A0ABT1NTG5_9MICC</name>
<keyword evidence="6" id="KW-0862">Zinc</keyword>
<dbReference type="Gene3D" id="3.20.20.140">
    <property type="entry name" value="Metal-dependent hydrolases"/>
    <property type="match status" value="1"/>
</dbReference>
<dbReference type="RefSeq" id="WP_255798500.1">
    <property type="nucleotide sequence ID" value="NZ_CP104263.1"/>
</dbReference>
<proteinExistence type="inferred from homology"/>
<evidence type="ECO:0000259" key="7">
    <source>
        <dbReference type="Pfam" id="PF00962"/>
    </source>
</evidence>
<evidence type="ECO:0000256" key="6">
    <source>
        <dbReference type="ARBA" id="ARBA00022833"/>
    </source>
</evidence>
<dbReference type="SUPFAM" id="SSF51556">
    <property type="entry name" value="Metallo-dependent hydrolases"/>
    <property type="match status" value="1"/>
</dbReference>
<dbReference type="EMBL" id="JANFLP010000014">
    <property type="protein sequence ID" value="MCQ1950983.1"/>
    <property type="molecule type" value="Genomic_DNA"/>
</dbReference>
<dbReference type="InterPro" id="IPR006330">
    <property type="entry name" value="Ado/ade_deaminase"/>
</dbReference>
<evidence type="ECO:0000256" key="4">
    <source>
        <dbReference type="ARBA" id="ARBA00022723"/>
    </source>
</evidence>
<dbReference type="PANTHER" id="PTHR11409">
    <property type="entry name" value="ADENOSINE DEAMINASE"/>
    <property type="match status" value="1"/>
</dbReference>
<dbReference type="Pfam" id="PF00962">
    <property type="entry name" value="A_deaminase"/>
    <property type="match status" value="1"/>
</dbReference>
<evidence type="ECO:0000256" key="5">
    <source>
        <dbReference type="ARBA" id="ARBA00022801"/>
    </source>
</evidence>
<evidence type="ECO:0000256" key="2">
    <source>
        <dbReference type="ARBA" id="ARBA00006676"/>
    </source>
</evidence>
<evidence type="ECO:0000256" key="3">
    <source>
        <dbReference type="ARBA" id="ARBA00012784"/>
    </source>
</evidence>
<keyword evidence="5 8" id="KW-0378">Hydrolase</keyword>
<evidence type="ECO:0000313" key="8">
    <source>
        <dbReference type="EMBL" id="MCQ1950983.1"/>
    </source>
</evidence>
<keyword evidence="4" id="KW-0479">Metal-binding</keyword>
<evidence type="ECO:0000313" key="9">
    <source>
        <dbReference type="Proteomes" id="UP001206924"/>
    </source>
</evidence>
<comment type="caution">
    <text evidence="8">The sequence shown here is derived from an EMBL/GenBank/DDBJ whole genome shotgun (WGS) entry which is preliminary data.</text>
</comment>